<proteinExistence type="predicted"/>
<dbReference type="EMBL" id="MK072069">
    <property type="protein sequence ID" value="AYV78019.1"/>
    <property type="molecule type" value="Genomic_DNA"/>
</dbReference>
<sequence>MTELSNIQNQIAEFMDRIENSRIINNTFIQYTRNLGKGYVHYKFLNGMDSDKVDIKYITLDKIKELGNTIKYIVQSIENMDVTKEFGFLVDVYNPKTGKNDTGFKLLEKYQPQIVYITKHKIVHDSTSNIIKSELNVPCNNCNGNKEKMDKKEFDERVENGEIPLLSKCNCCNLDNTVTFDKTTIYKCKDCDTLYILYN</sequence>
<accession>A0A3G4ZX64</accession>
<evidence type="ECO:0000313" key="1">
    <source>
        <dbReference type="EMBL" id="AYV78019.1"/>
    </source>
</evidence>
<gene>
    <name evidence="1" type="ORF">Edafosvirus4_3</name>
</gene>
<protein>
    <submittedName>
        <fullName evidence="1">Uncharacterized protein</fullName>
    </submittedName>
</protein>
<organism evidence="1">
    <name type="scientific">Edafosvirus sp</name>
    <dbReference type="NCBI Taxonomy" id="2487765"/>
    <lineage>
        <taxon>Viruses</taxon>
        <taxon>Varidnaviria</taxon>
        <taxon>Bamfordvirae</taxon>
        <taxon>Nucleocytoviricota</taxon>
        <taxon>Megaviricetes</taxon>
        <taxon>Imitervirales</taxon>
        <taxon>Mimiviridae</taxon>
        <taxon>Klosneuvirinae</taxon>
    </lineage>
</organism>
<name>A0A3G4ZX64_9VIRU</name>
<reference evidence="1" key="1">
    <citation type="submission" date="2018-10" db="EMBL/GenBank/DDBJ databases">
        <title>Hidden diversity of soil giant viruses.</title>
        <authorList>
            <person name="Schulz F."/>
            <person name="Alteio L."/>
            <person name="Goudeau D."/>
            <person name="Ryan E.M."/>
            <person name="Malmstrom R.R."/>
            <person name="Blanchard J."/>
            <person name="Woyke T."/>
        </authorList>
    </citation>
    <scope>NUCLEOTIDE SEQUENCE</scope>
    <source>
        <strain evidence="1">EDV1</strain>
    </source>
</reference>